<accession>A0A9D1T8E1</accession>
<comment type="caution">
    <text evidence="2">The sequence shown here is derived from an EMBL/GenBank/DDBJ whole genome shotgun (WGS) entry which is preliminary data.</text>
</comment>
<reference evidence="2" key="1">
    <citation type="submission" date="2020-10" db="EMBL/GenBank/DDBJ databases">
        <authorList>
            <person name="Gilroy R."/>
        </authorList>
    </citation>
    <scope>NUCLEOTIDE SEQUENCE</scope>
    <source>
        <strain evidence="2">ChiBcec6-7307</strain>
    </source>
</reference>
<dbReference type="SUPFAM" id="SSF47413">
    <property type="entry name" value="lambda repressor-like DNA-binding domains"/>
    <property type="match status" value="1"/>
</dbReference>
<evidence type="ECO:0000259" key="1">
    <source>
        <dbReference type="PROSITE" id="PS50943"/>
    </source>
</evidence>
<gene>
    <name evidence="2" type="ORF">IAC80_06810</name>
</gene>
<name>A0A9D1T8E1_9FIRM</name>
<dbReference type="AlphaFoldDB" id="A0A9D1T8E1"/>
<proteinExistence type="predicted"/>
<reference evidence="2" key="2">
    <citation type="journal article" date="2021" name="PeerJ">
        <title>Extensive microbial diversity within the chicken gut microbiome revealed by metagenomics and culture.</title>
        <authorList>
            <person name="Gilroy R."/>
            <person name="Ravi A."/>
            <person name="Getino M."/>
            <person name="Pursley I."/>
            <person name="Horton D.L."/>
            <person name="Alikhan N.F."/>
            <person name="Baker D."/>
            <person name="Gharbi K."/>
            <person name="Hall N."/>
            <person name="Watson M."/>
            <person name="Adriaenssens E.M."/>
            <person name="Foster-Nyarko E."/>
            <person name="Jarju S."/>
            <person name="Secka A."/>
            <person name="Antonio M."/>
            <person name="Oren A."/>
            <person name="Chaudhuri R.R."/>
            <person name="La Ragione R."/>
            <person name="Hildebrand F."/>
            <person name="Pallen M.J."/>
        </authorList>
    </citation>
    <scope>NUCLEOTIDE SEQUENCE</scope>
    <source>
        <strain evidence="2">ChiBcec6-7307</strain>
    </source>
</reference>
<protein>
    <submittedName>
        <fullName evidence="2">Helix-turn-helix transcriptional regulator</fullName>
    </submittedName>
</protein>
<dbReference type="Pfam" id="PF13443">
    <property type="entry name" value="HTH_26"/>
    <property type="match status" value="1"/>
</dbReference>
<dbReference type="Proteomes" id="UP000886889">
    <property type="component" value="Unassembled WGS sequence"/>
</dbReference>
<organism evidence="2 3">
    <name type="scientific">Candidatus Merdiplasma excrementigallinarum</name>
    <dbReference type="NCBI Taxonomy" id="2840864"/>
    <lineage>
        <taxon>Bacteria</taxon>
        <taxon>Bacillati</taxon>
        <taxon>Bacillota</taxon>
        <taxon>Clostridia</taxon>
        <taxon>Lachnospirales</taxon>
        <taxon>Lachnospiraceae</taxon>
        <taxon>Lachnospiraceae incertae sedis</taxon>
        <taxon>Candidatus Merdiplasma</taxon>
    </lineage>
</organism>
<dbReference type="EMBL" id="DVOS01000057">
    <property type="protein sequence ID" value="HIV23634.1"/>
    <property type="molecule type" value="Genomic_DNA"/>
</dbReference>
<feature type="domain" description="HTH cro/C1-type" evidence="1">
    <location>
        <begin position="5"/>
        <end position="62"/>
    </location>
</feature>
<dbReference type="InterPro" id="IPR001387">
    <property type="entry name" value="Cro/C1-type_HTH"/>
</dbReference>
<evidence type="ECO:0000313" key="2">
    <source>
        <dbReference type="EMBL" id="HIV23634.1"/>
    </source>
</evidence>
<dbReference type="Gene3D" id="1.10.260.40">
    <property type="entry name" value="lambda repressor-like DNA-binding domains"/>
    <property type="match status" value="1"/>
</dbReference>
<evidence type="ECO:0000313" key="3">
    <source>
        <dbReference type="Proteomes" id="UP000886889"/>
    </source>
</evidence>
<dbReference type="PROSITE" id="PS50943">
    <property type="entry name" value="HTH_CROC1"/>
    <property type="match status" value="1"/>
</dbReference>
<dbReference type="GO" id="GO:0003677">
    <property type="term" value="F:DNA binding"/>
    <property type="evidence" value="ECO:0007669"/>
    <property type="project" value="InterPro"/>
</dbReference>
<dbReference type="CDD" id="cd00093">
    <property type="entry name" value="HTH_XRE"/>
    <property type="match status" value="1"/>
</dbReference>
<sequence length="151" mass="16590">MIMEINKLLQEKGLTKYRLSVLSGVPHATLSELCNGKTSIGKCSVETIYKLAKALGVSMETLVEDAFKSKSSGEELREKSYEYGLPEYLQSDLDAFKEGLKNGSSLIDCLWGELYGSINMAEISDGAITPEHADYLRQKYLWGGGNTDGAH</sequence>
<dbReference type="InterPro" id="IPR010982">
    <property type="entry name" value="Lambda_DNA-bd_dom_sf"/>
</dbReference>
<dbReference type="SMART" id="SM00530">
    <property type="entry name" value="HTH_XRE"/>
    <property type="match status" value="1"/>
</dbReference>